<comment type="caution">
    <text evidence="4">The sequence shown here is derived from an EMBL/GenBank/DDBJ whole genome shotgun (WGS) entry which is preliminary data.</text>
</comment>
<gene>
    <name evidence="4" type="ORF">GCM10009416_29030</name>
</gene>
<dbReference type="Pfam" id="PF00072">
    <property type="entry name" value="Response_reg"/>
    <property type="match status" value="1"/>
</dbReference>
<feature type="modified residue" description="4-aspartylphosphate" evidence="2">
    <location>
        <position position="53"/>
    </location>
</feature>
<dbReference type="SMART" id="SM00448">
    <property type="entry name" value="REC"/>
    <property type="match status" value="1"/>
</dbReference>
<dbReference type="PANTHER" id="PTHR44591:SF3">
    <property type="entry name" value="RESPONSE REGULATORY DOMAIN-CONTAINING PROTEIN"/>
    <property type="match status" value="1"/>
</dbReference>
<sequence length="122" mass="13050">MDVLLVEDEPLIRETLVEDLTGAGLDVTEAPDAETALGAAGEAPQPPYVLVTDVNLGGGMDGFALVEEVRRRWPGVGVVVITGKPSNLGGRRHDPREICLLKPFGTPRLAAAVHELMGWSRR</sequence>
<dbReference type="InterPro" id="IPR011006">
    <property type="entry name" value="CheY-like_superfamily"/>
</dbReference>
<keyword evidence="5" id="KW-1185">Reference proteome</keyword>
<dbReference type="SUPFAM" id="SSF52172">
    <property type="entry name" value="CheY-like"/>
    <property type="match status" value="1"/>
</dbReference>
<dbReference type="InterPro" id="IPR050595">
    <property type="entry name" value="Bact_response_regulator"/>
</dbReference>
<dbReference type="PROSITE" id="PS50110">
    <property type="entry name" value="RESPONSE_REGULATORY"/>
    <property type="match status" value="1"/>
</dbReference>
<evidence type="ECO:0000313" key="4">
    <source>
        <dbReference type="EMBL" id="GAA0588754.1"/>
    </source>
</evidence>
<feature type="domain" description="Response regulatory" evidence="3">
    <location>
        <begin position="2"/>
        <end position="117"/>
    </location>
</feature>
<protein>
    <submittedName>
        <fullName evidence="4">Response regulator</fullName>
    </submittedName>
</protein>
<dbReference type="RefSeq" id="WP_343896060.1">
    <property type="nucleotide sequence ID" value="NZ_BAAAFZ010000046.1"/>
</dbReference>
<dbReference type="Gene3D" id="3.40.50.2300">
    <property type="match status" value="1"/>
</dbReference>
<name>A0ABN1FDW1_9PROT</name>
<evidence type="ECO:0000259" key="3">
    <source>
        <dbReference type="PROSITE" id="PS50110"/>
    </source>
</evidence>
<organism evidence="4 5">
    <name type="scientific">Craurococcus roseus</name>
    <dbReference type="NCBI Taxonomy" id="77585"/>
    <lineage>
        <taxon>Bacteria</taxon>
        <taxon>Pseudomonadati</taxon>
        <taxon>Pseudomonadota</taxon>
        <taxon>Alphaproteobacteria</taxon>
        <taxon>Acetobacterales</taxon>
        <taxon>Acetobacteraceae</taxon>
        <taxon>Craurococcus</taxon>
    </lineage>
</organism>
<evidence type="ECO:0000313" key="5">
    <source>
        <dbReference type="Proteomes" id="UP001501588"/>
    </source>
</evidence>
<dbReference type="Proteomes" id="UP001501588">
    <property type="component" value="Unassembled WGS sequence"/>
</dbReference>
<dbReference type="InterPro" id="IPR001789">
    <property type="entry name" value="Sig_transdc_resp-reg_receiver"/>
</dbReference>
<dbReference type="EMBL" id="BAAAFZ010000046">
    <property type="protein sequence ID" value="GAA0588754.1"/>
    <property type="molecule type" value="Genomic_DNA"/>
</dbReference>
<reference evidence="4 5" key="1">
    <citation type="journal article" date="2019" name="Int. J. Syst. Evol. Microbiol.">
        <title>The Global Catalogue of Microorganisms (GCM) 10K type strain sequencing project: providing services to taxonomists for standard genome sequencing and annotation.</title>
        <authorList>
            <consortium name="The Broad Institute Genomics Platform"/>
            <consortium name="The Broad Institute Genome Sequencing Center for Infectious Disease"/>
            <person name="Wu L."/>
            <person name="Ma J."/>
        </authorList>
    </citation>
    <scope>NUCLEOTIDE SEQUENCE [LARGE SCALE GENOMIC DNA]</scope>
    <source>
        <strain evidence="4 5">JCM 9933</strain>
    </source>
</reference>
<accession>A0ABN1FDW1</accession>
<evidence type="ECO:0000256" key="1">
    <source>
        <dbReference type="ARBA" id="ARBA00022553"/>
    </source>
</evidence>
<dbReference type="PANTHER" id="PTHR44591">
    <property type="entry name" value="STRESS RESPONSE REGULATOR PROTEIN 1"/>
    <property type="match status" value="1"/>
</dbReference>
<proteinExistence type="predicted"/>
<keyword evidence="1 2" id="KW-0597">Phosphoprotein</keyword>
<evidence type="ECO:0000256" key="2">
    <source>
        <dbReference type="PROSITE-ProRule" id="PRU00169"/>
    </source>
</evidence>